<dbReference type="Pfam" id="PF01047">
    <property type="entry name" value="MarR"/>
    <property type="match status" value="1"/>
</dbReference>
<dbReference type="InterPro" id="IPR039422">
    <property type="entry name" value="MarR/SlyA-like"/>
</dbReference>
<comment type="caution">
    <text evidence="5">The sequence shown here is derived from an EMBL/GenBank/DDBJ whole genome shotgun (WGS) entry which is preliminary data.</text>
</comment>
<sequence length="166" mass="18599">MPHAKQSFYNAENYTRDESVGWLLRKLKQSIVQQADLQLHHVGLTHAQWAPLINLRLCGPRSTVALGRELGTDAGALTRLLDRLEAKNLVKRERCNDDRRVVTVSLSEEGRRITAELPAVLADVYNAHLKGFSEQEWRLLLNLLQRMIDNGEALRGAGPAATPQGE</sequence>
<protein>
    <submittedName>
        <fullName evidence="5">MarR family winged helix-turn-helix transcriptional regulator</fullName>
    </submittedName>
</protein>
<keyword evidence="3" id="KW-0804">Transcription</keyword>
<keyword evidence="6" id="KW-1185">Reference proteome</keyword>
<gene>
    <name evidence="5" type="ORF">PRZ01_08695</name>
</gene>
<feature type="domain" description="HTH marR-type" evidence="4">
    <location>
        <begin position="17"/>
        <end position="149"/>
    </location>
</feature>
<dbReference type="InterPro" id="IPR000835">
    <property type="entry name" value="HTH_MarR-typ"/>
</dbReference>
<dbReference type="Gene3D" id="1.10.10.10">
    <property type="entry name" value="Winged helix-like DNA-binding domain superfamily/Winged helix DNA-binding domain"/>
    <property type="match status" value="1"/>
</dbReference>
<organism evidence="5 6">
    <name type="scientific">Roseateles koreensis</name>
    <dbReference type="NCBI Taxonomy" id="2987526"/>
    <lineage>
        <taxon>Bacteria</taxon>
        <taxon>Pseudomonadati</taxon>
        <taxon>Pseudomonadota</taxon>
        <taxon>Betaproteobacteria</taxon>
        <taxon>Burkholderiales</taxon>
        <taxon>Sphaerotilaceae</taxon>
        <taxon>Roseateles</taxon>
    </lineage>
</organism>
<evidence type="ECO:0000313" key="6">
    <source>
        <dbReference type="Proteomes" id="UP001219862"/>
    </source>
</evidence>
<reference evidence="5 6" key="1">
    <citation type="submission" date="2022-10" db="EMBL/GenBank/DDBJ databases">
        <title>paucibacter sp. hw8 Genome sequencing.</title>
        <authorList>
            <person name="Park S."/>
        </authorList>
    </citation>
    <scope>NUCLEOTIDE SEQUENCE [LARGE SCALE GENOMIC DNA]</scope>
    <source>
        <strain evidence="6">hw8</strain>
    </source>
</reference>
<dbReference type="PROSITE" id="PS50995">
    <property type="entry name" value="HTH_MARR_2"/>
    <property type="match status" value="1"/>
</dbReference>
<evidence type="ECO:0000256" key="2">
    <source>
        <dbReference type="ARBA" id="ARBA00023125"/>
    </source>
</evidence>
<evidence type="ECO:0000256" key="3">
    <source>
        <dbReference type="ARBA" id="ARBA00023163"/>
    </source>
</evidence>
<dbReference type="PRINTS" id="PR00598">
    <property type="entry name" value="HTHMARR"/>
</dbReference>
<evidence type="ECO:0000313" key="5">
    <source>
        <dbReference type="EMBL" id="MDC8785267.1"/>
    </source>
</evidence>
<name>A0ABT5KQS8_9BURK</name>
<dbReference type="EMBL" id="JAQQXS010000006">
    <property type="protein sequence ID" value="MDC8785267.1"/>
    <property type="molecule type" value="Genomic_DNA"/>
</dbReference>
<dbReference type="PANTHER" id="PTHR33164:SF64">
    <property type="entry name" value="TRANSCRIPTIONAL REGULATOR SLYA"/>
    <property type="match status" value="1"/>
</dbReference>
<keyword evidence="2" id="KW-0238">DNA-binding</keyword>
<dbReference type="InterPro" id="IPR036390">
    <property type="entry name" value="WH_DNA-bd_sf"/>
</dbReference>
<proteinExistence type="predicted"/>
<dbReference type="RefSeq" id="WP_273596373.1">
    <property type="nucleotide sequence ID" value="NZ_JAQQXS010000006.1"/>
</dbReference>
<evidence type="ECO:0000256" key="1">
    <source>
        <dbReference type="ARBA" id="ARBA00023015"/>
    </source>
</evidence>
<accession>A0ABT5KQS8</accession>
<keyword evidence="1" id="KW-0805">Transcription regulation</keyword>
<dbReference type="SMART" id="SM00347">
    <property type="entry name" value="HTH_MARR"/>
    <property type="match status" value="1"/>
</dbReference>
<evidence type="ECO:0000259" key="4">
    <source>
        <dbReference type="PROSITE" id="PS50995"/>
    </source>
</evidence>
<dbReference type="SUPFAM" id="SSF46785">
    <property type="entry name" value="Winged helix' DNA-binding domain"/>
    <property type="match status" value="1"/>
</dbReference>
<dbReference type="InterPro" id="IPR036388">
    <property type="entry name" value="WH-like_DNA-bd_sf"/>
</dbReference>
<dbReference type="PANTHER" id="PTHR33164">
    <property type="entry name" value="TRANSCRIPTIONAL REGULATOR, MARR FAMILY"/>
    <property type="match status" value="1"/>
</dbReference>
<dbReference type="Proteomes" id="UP001219862">
    <property type="component" value="Unassembled WGS sequence"/>
</dbReference>